<accession>A0A3S9M380</accession>
<organism evidence="1 2">
    <name type="scientific">Streptomyces cyaneochromogenes</name>
    <dbReference type="NCBI Taxonomy" id="2496836"/>
    <lineage>
        <taxon>Bacteria</taxon>
        <taxon>Bacillati</taxon>
        <taxon>Actinomycetota</taxon>
        <taxon>Actinomycetes</taxon>
        <taxon>Kitasatosporales</taxon>
        <taxon>Streptomycetaceae</taxon>
        <taxon>Streptomyces</taxon>
    </lineage>
</organism>
<dbReference type="RefSeq" id="WP_126390516.1">
    <property type="nucleotide sequence ID" value="NZ_CP034539.1"/>
</dbReference>
<evidence type="ECO:0000313" key="2">
    <source>
        <dbReference type="Proteomes" id="UP000280298"/>
    </source>
</evidence>
<name>A0A3S9M380_9ACTN</name>
<evidence type="ECO:0000313" key="1">
    <source>
        <dbReference type="EMBL" id="AZQ33661.1"/>
    </source>
</evidence>
<dbReference type="OrthoDB" id="9949455at2"/>
<dbReference type="AlphaFoldDB" id="A0A3S9M380"/>
<dbReference type="EMBL" id="CP034539">
    <property type="protein sequence ID" value="AZQ33661.1"/>
    <property type="molecule type" value="Genomic_DNA"/>
</dbReference>
<gene>
    <name evidence="1" type="ORF">EJ357_09465</name>
</gene>
<dbReference type="KEGG" id="scya:EJ357_09465"/>
<protein>
    <submittedName>
        <fullName evidence="1">Uncharacterized protein</fullName>
    </submittedName>
</protein>
<sequence>MLINHAWARGRALIALLVVALIGALVLAGATDAFAKRKKPKKNISLAAFDGDYEHPRKFSCSYLEKVDRIVVEDWVCSAGPDGTAILFSQLLTRGDNSGYWWEDEGWKYLAAPKKFSCEVRPADAARTIENYQCVYKERGTTYKVPLKNTNLATSDQGEKWYLQRIDYPPSPTPTP</sequence>
<dbReference type="Proteomes" id="UP000280298">
    <property type="component" value="Chromosome"/>
</dbReference>
<proteinExistence type="predicted"/>
<keyword evidence="2" id="KW-1185">Reference proteome</keyword>
<reference evidence="1 2" key="1">
    <citation type="journal article" date="2019" name="Int. J. Syst. Evol. Microbiol.">
        <title>Streptomyces cyaneochromogenes sp. nov., a blue pigment-producing actinomycete from manganese-contaminated soil.</title>
        <authorList>
            <person name="Tang X."/>
            <person name="Zhao J."/>
            <person name="Li K."/>
            <person name="Chen Z."/>
            <person name="Sun Y."/>
            <person name="Gao J."/>
        </authorList>
    </citation>
    <scope>NUCLEOTIDE SEQUENCE [LARGE SCALE GENOMIC DNA]</scope>
    <source>
        <strain evidence="1 2">MK-45</strain>
    </source>
</reference>